<accession>K9ZXB1</accession>
<keyword evidence="4" id="KW-1185">Reference proteome</keyword>
<feature type="signal peptide" evidence="2">
    <location>
        <begin position="1"/>
        <end position="18"/>
    </location>
</feature>
<dbReference type="EMBL" id="CP003382">
    <property type="protein sequence ID" value="AFZ66206.1"/>
    <property type="molecule type" value="Genomic_DNA"/>
</dbReference>
<dbReference type="STRING" id="937777.Deipe_0616"/>
<evidence type="ECO:0000313" key="3">
    <source>
        <dbReference type="EMBL" id="AFZ66206.1"/>
    </source>
</evidence>
<dbReference type="eggNOG" id="COG3055">
    <property type="taxonomic scope" value="Bacteria"/>
</dbReference>
<dbReference type="PATRIC" id="fig|937777.3.peg.621"/>
<feature type="chain" id="PRO_5003938969" description="Ig-like domain-containing protein" evidence="2">
    <location>
        <begin position="19"/>
        <end position="525"/>
    </location>
</feature>
<organism evidence="3 4">
    <name type="scientific">Deinococcus peraridilitoris (strain DSM 19664 / LMG 22246 / CIP 109416 / KR-200)</name>
    <dbReference type="NCBI Taxonomy" id="937777"/>
    <lineage>
        <taxon>Bacteria</taxon>
        <taxon>Thermotogati</taxon>
        <taxon>Deinococcota</taxon>
        <taxon>Deinococci</taxon>
        <taxon>Deinococcales</taxon>
        <taxon>Deinococcaceae</taxon>
        <taxon>Deinococcus</taxon>
    </lineage>
</organism>
<evidence type="ECO:0000256" key="2">
    <source>
        <dbReference type="SAM" id="SignalP"/>
    </source>
</evidence>
<sequence>MHPPVRALSAVLLSLSLAACGTQPKSTPAQTAVIPLDTVTVSDNDLVTSGKRSIQPGQAGTVSVYLVATSEAGDARNCNATPGQSVRVALTTTDPRIEKDSTGIAGYTTLTDCGQSAAGSIRYSASTSATPSTDDSDVARMTLVASGGKQGSTYTYPLASFTVQFTPAPPPQAPRDSSGPEITSEIIGTLGLNNWYTSDVTVRWNVTDDGSAISSMTGCDASTAQEDTSGLTLTCSATSAGGTTSRSVTFKRDATAPTISAAPSRAPNQHGWYNDDVNVNFTCNDSQPGSGLAAGACPSAHTQSEETGQNGQNISKSVTDQAGNSATSDPANIKLDKTAPRLNPSVTPNPVLLGGTANASAGASDPLSGLASQACDAVVTSRVGAQQVTCRAADLAGNTAQGNAAYSVIYEFQGFFSPVDNGGTLNRAKAGSAVPVKFSLKGDQGLSILASGSPTAKVINCSSTASTDDVEVTSTAGSSSLSFDSVAGHYVYVWKTDKAWAGQCRQLVVKLADDTVHTANFTFVR</sequence>
<dbReference type="PROSITE" id="PS51257">
    <property type="entry name" value="PROKAR_LIPOPROTEIN"/>
    <property type="match status" value="1"/>
</dbReference>
<protein>
    <recommendedName>
        <fullName evidence="5">Ig-like domain-containing protein</fullName>
    </recommendedName>
</protein>
<gene>
    <name evidence="3" type="ordered locus">Deipe_0616</name>
</gene>
<evidence type="ECO:0000256" key="1">
    <source>
        <dbReference type="SAM" id="MobiDB-lite"/>
    </source>
</evidence>
<evidence type="ECO:0008006" key="5">
    <source>
        <dbReference type="Google" id="ProtNLM"/>
    </source>
</evidence>
<name>K9ZXB1_DEIPD</name>
<feature type="region of interest" description="Disordered" evidence="1">
    <location>
        <begin position="292"/>
        <end position="353"/>
    </location>
</feature>
<dbReference type="HOGENOM" id="CLU_518488_0_0_0"/>
<dbReference type="KEGG" id="dpd:Deipe_0616"/>
<dbReference type="NCBIfam" id="NF038114">
    <property type="entry name" value="rightmost"/>
    <property type="match status" value="1"/>
</dbReference>
<dbReference type="Proteomes" id="UP000010467">
    <property type="component" value="Chromosome"/>
</dbReference>
<evidence type="ECO:0000313" key="4">
    <source>
        <dbReference type="Proteomes" id="UP000010467"/>
    </source>
</evidence>
<keyword evidence="2" id="KW-0732">Signal</keyword>
<dbReference type="eggNOG" id="COG0028">
    <property type="taxonomic scope" value="Bacteria"/>
</dbReference>
<dbReference type="OrthoDB" id="73786at2"/>
<dbReference type="AlphaFoldDB" id="K9ZXB1"/>
<reference evidence="4" key="1">
    <citation type="submission" date="2012-03" db="EMBL/GenBank/DDBJ databases">
        <title>Complete sequence of chromosome of Deinococcus peraridilitoris DSM 19664.</title>
        <authorList>
            <person name="Lucas S."/>
            <person name="Copeland A."/>
            <person name="Lapidus A."/>
            <person name="Glavina del Rio T."/>
            <person name="Dalin E."/>
            <person name="Tice H."/>
            <person name="Bruce D."/>
            <person name="Goodwin L."/>
            <person name="Pitluck S."/>
            <person name="Peters L."/>
            <person name="Mikhailova N."/>
            <person name="Lu M."/>
            <person name="Kyrpides N."/>
            <person name="Mavromatis K."/>
            <person name="Ivanova N."/>
            <person name="Brettin T."/>
            <person name="Detter J.C."/>
            <person name="Han C."/>
            <person name="Larimer F."/>
            <person name="Land M."/>
            <person name="Hauser L."/>
            <person name="Markowitz V."/>
            <person name="Cheng J.-F."/>
            <person name="Hugenholtz P."/>
            <person name="Woyke T."/>
            <person name="Wu D."/>
            <person name="Pukall R."/>
            <person name="Steenblock K."/>
            <person name="Brambilla E."/>
            <person name="Klenk H.-P."/>
            <person name="Eisen J.A."/>
        </authorList>
    </citation>
    <scope>NUCLEOTIDE SEQUENCE [LARGE SCALE GENOMIC DNA]</scope>
    <source>
        <strain evidence="4">DSM 19664 / LMG 22246 / CIP 109416 / KR-200</strain>
    </source>
</reference>
<proteinExistence type="predicted"/>
<feature type="compositionally biased region" description="Polar residues" evidence="1">
    <location>
        <begin position="300"/>
        <end position="330"/>
    </location>
</feature>